<feature type="domain" description="DUF4168" evidence="3">
    <location>
        <begin position="48"/>
        <end position="124"/>
    </location>
</feature>
<organism evidence="4 5">
    <name type="scientific">Methylophaga muralis</name>
    <dbReference type="NCBI Taxonomy" id="291169"/>
    <lineage>
        <taxon>Bacteria</taxon>
        <taxon>Pseudomonadati</taxon>
        <taxon>Pseudomonadota</taxon>
        <taxon>Gammaproteobacteria</taxon>
        <taxon>Thiotrichales</taxon>
        <taxon>Piscirickettsiaceae</taxon>
        <taxon>Methylophaga</taxon>
    </lineage>
</organism>
<evidence type="ECO:0000313" key="5">
    <source>
        <dbReference type="Proteomes" id="UP000094379"/>
    </source>
</evidence>
<dbReference type="STRING" id="291169.A9E74_01323"/>
<gene>
    <name evidence="4" type="ORF">A9E74_01323</name>
</gene>
<dbReference type="PATRIC" id="fig|291169.3.peg.1329"/>
<evidence type="ECO:0000313" key="4">
    <source>
        <dbReference type="EMBL" id="ODN66929.1"/>
    </source>
</evidence>
<dbReference type="InterPro" id="IPR025433">
    <property type="entry name" value="DUF4168"/>
</dbReference>
<reference evidence="4 5" key="1">
    <citation type="submission" date="2016-07" db="EMBL/GenBank/DDBJ databases">
        <title>Draft Genome Sequence of Methylophaga muralis Bur 1.</title>
        <authorList>
            <person name="Vasilenko O.V."/>
            <person name="Doronina N.V."/>
            <person name="Shmareva M.N."/>
            <person name="Tarlachkov S.V."/>
            <person name="Mustakhimov I."/>
            <person name="Trotsenko Y.A."/>
        </authorList>
    </citation>
    <scope>NUCLEOTIDE SEQUENCE [LARGE SCALE GENOMIC DNA]</scope>
    <source>
        <strain evidence="4 5">Bur 1</strain>
    </source>
</reference>
<feature type="region of interest" description="Disordered" evidence="1">
    <location>
        <begin position="22"/>
        <end position="48"/>
    </location>
</feature>
<feature type="chain" id="PRO_5009128642" description="DUF4168 domain-containing protein" evidence="2">
    <location>
        <begin position="23"/>
        <end position="129"/>
    </location>
</feature>
<name>A0A1E3GSA6_9GAMM</name>
<evidence type="ECO:0000256" key="1">
    <source>
        <dbReference type="SAM" id="MobiDB-lite"/>
    </source>
</evidence>
<dbReference type="AlphaFoldDB" id="A0A1E3GSA6"/>
<comment type="caution">
    <text evidence="4">The sequence shown here is derived from an EMBL/GenBank/DDBJ whole genome shotgun (WGS) entry which is preliminary data.</text>
</comment>
<dbReference type="RefSeq" id="WP_069295807.1">
    <property type="nucleotide sequence ID" value="NZ_MCRI01000011.1"/>
</dbReference>
<dbReference type="Proteomes" id="UP000094379">
    <property type="component" value="Unassembled WGS sequence"/>
</dbReference>
<feature type="signal peptide" evidence="2">
    <location>
        <begin position="1"/>
        <end position="22"/>
    </location>
</feature>
<accession>A0A1E3GSA6</accession>
<evidence type="ECO:0000256" key="2">
    <source>
        <dbReference type="SAM" id="SignalP"/>
    </source>
</evidence>
<keyword evidence="5" id="KW-1185">Reference proteome</keyword>
<dbReference type="EMBL" id="MCRI01000011">
    <property type="protein sequence ID" value="ODN66929.1"/>
    <property type="molecule type" value="Genomic_DNA"/>
</dbReference>
<proteinExistence type="predicted"/>
<evidence type="ECO:0000259" key="3">
    <source>
        <dbReference type="Pfam" id="PF13767"/>
    </source>
</evidence>
<protein>
    <recommendedName>
        <fullName evidence="3">DUF4168 domain-containing protein</fullName>
    </recommendedName>
</protein>
<dbReference type="Pfam" id="PF13767">
    <property type="entry name" value="DUF4168"/>
    <property type="match status" value="1"/>
</dbReference>
<sequence>MKKTATLVSILMALGLSTSAMAEQGYGSPEQATPQAPMPETAPAADFSEADLQKFADVQDDLEGIRSEYSGRLESTEDPDQAAQLQQEASQKMVQTVQDKGLDVETYSNIALAIQSDPELRDKVQSMLN</sequence>
<keyword evidence="2" id="KW-0732">Signal</keyword>